<dbReference type="PROSITE" id="PS51145">
    <property type="entry name" value="ZU5"/>
    <property type="match status" value="1"/>
</dbReference>
<keyword evidence="10" id="KW-0325">Glycoprotein</keyword>
<organism evidence="17 18">
    <name type="scientific">Varroa destructor</name>
    <name type="common">Honeybee mite</name>
    <dbReference type="NCBI Taxonomy" id="109461"/>
    <lineage>
        <taxon>Eukaryota</taxon>
        <taxon>Metazoa</taxon>
        <taxon>Ecdysozoa</taxon>
        <taxon>Arthropoda</taxon>
        <taxon>Chelicerata</taxon>
        <taxon>Arachnida</taxon>
        <taxon>Acari</taxon>
        <taxon>Parasitiformes</taxon>
        <taxon>Mesostigmata</taxon>
        <taxon>Gamasina</taxon>
        <taxon>Dermanyssoidea</taxon>
        <taxon>Varroidae</taxon>
        <taxon>Varroa</taxon>
    </lineage>
</organism>
<dbReference type="Pfam" id="PF00090">
    <property type="entry name" value="TSP_1"/>
    <property type="match status" value="1"/>
</dbReference>
<evidence type="ECO:0000259" key="14">
    <source>
        <dbReference type="PROSITE" id="PS50017"/>
    </source>
</evidence>
<dbReference type="SMART" id="SM00409">
    <property type="entry name" value="IG"/>
    <property type="match status" value="1"/>
</dbReference>
<feature type="domain" description="Death" evidence="14">
    <location>
        <begin position="1033"/>
        <end position="1105"/>
    </location>
</feature>
<evidence type="ECO:0000256" key="3">
    <source>
        <dbReference type="ARBA" id="ARBA00022473"/>
    </source>
</evidence>
<dbReference type="Gene3D" id="1.10.533.10">
    <property type="entry name" value="Death Domain, Fas"/>
    <property type="match status" value="1"/>
</dbReference>
<feature type="transmembrane region" description="Helical" evidence="12">
    <location>
        <begin position="492"/>
        <end position="517"/>
    </location>
</feature>
<name>A0A7M7L3R0_VARDE</name>
<dbReference type="InterPro" id="IPR000488">
    <property type="entry name" value="Death_dom"/>
</dbReference>
<comment type="similarity">
    <text evidence="2 12">Belongs to the unc-5 family.</text>
</comment>
<feature type="region of interest" description="Disordered" evidence="13">
    <location>
        <begin position="23"/>
        <end position="68"/>
    </location>
</feature>
<dbReference type="SUPFAM" id="SSF47986">
    <property type="entry name" value="DEATH domain"/>
    <property type="match status" value="1"/>
</dbReference>
<dbReference type="Pfam" id="PF00047">
    <property type="entry name" value="ig"/>
    <property type="match status" value="1"/>
</dbReference>
<evidence type="ECO:0000256" key="7">
    <source>
        <dbReference type="ARBA" id="ARBA00023136"/>
    </source>
</evidence>
<dbReference type="PROSITE" id="PS50835">
    <property type="entry name" value="IG_LIKE"/>
    <property type="match status" value="1"/>
</dbReference>
<dbReference type="InterPro" id="IPR013151">
    <property type="entry name" value="Immunoglobulin_dom"/>
</dbReference>
<dbReference type="InterPro" id="IPR011029">
    <property type="entry name" value="DEATH-like_dom_sf"/>
</dbReference>
<dbReference type="Pfam" id="PF00791">
    <property type="entry name" value="ZU5"/>
    <property type="match status" value="1"/>
</dbReference>
<dbReference type="KEGG" id="vde:111255584"/>
<dbReference type="Pfam" id="PF25609">
    <property type="entry name" value="Unc5_NetrinR_N"/>
    <property type="match status" value="1"/>
</dbReference>
<dbReference type="InterPro" id="IPR037936">
    <property type="entry name" value="UNC5A-D"/>
</dbReference>
<keyword evidence="18" id="KW-1185">Reference proteome</keyword>
<evidence type="ECO:0000256" key="9">
    <source>
        <dbReference type="ARBA" id="ARBA00023170"/>
    </source>
</evidence>
<dbReference type="InterPro" id="IPR003599">
    <property type="entry name" value="Ig_sub"/>
</dbReference>
<evidence type="ECO:0000256" key="10">
    <source>
        <dbReference type="ARBA" id="ARBA00023180"/>
    </source>
</evidence>
<dbReference type="CDD" id="cd08781">
    <property type="entry name" value="Death_UNC5-like"/>
    <property type="match status" value="1"/>
</dbReference>
<dbReference type="PROSITE" id="PS50092">
    <property type="entry name" value="TSP1"/>
    <property type="match status" value="2"/>
</dbReference>
<dbReference type="InterPro" id="IPR057755">
    <property type="entry name" value="UNC5A-D-like_N"/>
</dbReference>
<dbReference type="GeneID" id="111255584"/>
<dbReference type="InterPro" id="IPR033772">
    <property type="entry name" value="UPA"/>
</dbReference>
<proteinExistence type="inferred from homology"/>
<evidence type="ECO:0000256" key="6">
    <source>
        <dbReference type="ARBA" id="ARBA00022989"/>
    </source>
</evidence>
<keyword evidence="11 12" id="KW-0393">Immunoglobulin domain</keyword>
<dbReference type="InterPro" id="IPR007110">
    <property type="entry name" value="Ig-like_dom"/>
</dbReference>
<feature type="domain" description="ZU5" evidence="16">
    <location>
        <begin position="667"/>
        <end position="824"/>
    </location>
</feature>
<comment type="function">
    <text evidence="12">Receptor for netrin required for axon guidance. Mediates axon repulsion of neuronal growth cones in the developing nervous system upon ligand binding.</text>
</comment>
<dbReference type="GO" id="GO:0005042">
    <property type="term" value="F:netrin receptor activity"/>
    <property type="evidence" value="ECO:0007669"/>
    <property type="project" value="UniProtKB-UniRule"/>
</dbReference>
<dbReference type="Gene3D" id="2.60.220.30">
    <property type="match status" value="1"/>
</dbReference>
<evidence type="ECO:0000256" key="11">
    <source>
        <dbReference type="ARBA" id="ARBA00023319"/>
    </source>
</evidence>
<evidence type="ECO:0000256" key="2">
    <source>
        <dbReference type="ARBA" id="ARBA00009844"/>
    </source>
</evidence>
<evidence type="ECO:0000256" key="8">
    <source>
        <dbReference type="ARBA" id="ARBA00023157"/>
    </source>
</evidence>
<feature type="compositionally biased region" description="Low complexity" evidence="13">
    <location>
        <begin position="597"/>
        <end position="627"/>
    </location>
</feature>
<dbReference type="Gene3D" id="2.60.40.10">
    <property type="entry name" value="Immunoglobulins"/>
    <property type="match status" value="2"/>
</dbReference>
<dbReference type="OMA" id="YTPARIC"/>
<protein>
    <recommendedName>
        <fullName evidence="12">Netrin receptor UNC5</fullName>
    </recommendedName>
</protein>
<feature type="domain" description="Ig-like" evidence="15">
    <location>
        <begin position="179"/>
        <end position="274"/>
    </location>
</feature>
<dbReference type="Gene3D" id="2.20.100.10">
    <property type="entry name" value="Thrombospondin type-1 (TSP1) repeat"/>
    <property type="match status" value="2"/>
</dbReference>
<feature type="compositionally biased region" description="Acidic residues" evidence="13">
    <location>
        <begin position="33"/>
        <end position="43"/>
    </location>
</feature>
<dbReference type="PANTHER" id="PTHR12582">
    <property type="entry name" value="NETRIN RECEPTOR UNC5"/>
    <property type="match status" value="1"/>
</dbReference>
<feature type="compositionally biased region" description="Basic and acidic residues" evidence="13">
    <location>
        <begin position="23"/>
        <end position="32"/>
    </location>
</feature>
<evidence type="ECO:0000256" key="12">
    <source>
        <dbReference type="RuleBase" id="RU367033"/>
    </source>
</evidence>
<dbReference type="InParanoid" id="A0A7M7L3R0"/>
<dbReference type="AlphaFoldDB" id="A0A7M7L3R0"/>
<keyword evidence="6 12" id="KW-1133">Transmembrane helix</keyword>
<dbReference type="EnsemblMetazoa" id="XM_022817698">
    <property type="protein sequence ID" value="XP_022673433"/>
    <property type="gene ID" value="LOC111255584"/>
</dbReference>
<dbReference type="InterPro" id="IPR013783">
    <property type="entry name" value="Ig-like_fold"/>
</dbReference>
<dbReference type="PROSITE" id="PS50017">
    <property type="entry name" value="DEATH_DOMAIN"/>
    <property type="match status" value="1"/>
</dbReference>
<feature type="region of interest" description="Disordered" evidence="13">
    <location>
        <begin position="595"/>
        <end position="636"/>
    </location>
</feature>
<reference evidence="17" key="1">
    <citation type="submission" date="2021-01" db="UniProtKB">
        <authorList>
            <consortium name="EnsemblMetazoa"/>
        </authorList>
    </citation>
    <scope>IDENTIFICATION</scope>
</reference>
<dbReference type="GO" id="GO:0005886">
    <property type="term" value="C:plasma membrane"/>
    <property type="evidence" value="ECO:0007669"/>
    <property type="project" value="UniProtKB-SubCell"/>
</dbReference>
<dbReference type="PANTHER" id="PTHR12582:SF47">
    <property type="entry name" value="NETRIN RECEPTOR UNC-5"/>
    <property type="match status" value="1"/>
</dbReference>
<dbReference type="InterPro" id="IPR000884">
    <property type="entry name" value="TSP1_rpt"/>
</dbReference>
<dbReference type="SMART" id="SM00005">
    <property type="entry name" value="DEATH"/>
    <property type="match status" value="1"/>
</dbReference>
<evidence type="ECO:0000313" key="18">
    <source>
        <dbReference type="Proteomes" id="UP000594260"/>
    </source>
</evidence>
<dbReference type="InterPro" id="IPR000906">
    <property type="entry name" value="ZU5_dom"/>
</dbReference>
<feature type="chain" id="PRO_5029950396" description="Netrin receptor UNC5" evidence="12">
    <location>
        <begin position="22"/>
        <end position="1115"/>
    </location>
</feature>
<keyword evidence="7 12" id="KW-0472">Membrane</keyword>
<dbReference type="GO" id="GO:0008045">
    <property type="term" value="P:motor neuron axon guidance"/>
    <property type="evidence" value="ECO:0007669"/>
    <property type="project" value="TreeGrafter"/>
</dbReference>
<comment type="subcellular location">
    <subcellularLocation>
        <location evidence="12">Cell membrane</location>
        <topology evidence="12">Single-pass type I membrane protein</topology>
    </subcellularLocation>
    <subcellularLocation>
        <location evidence="1">Membrane</location>
        <topology evidence="1">Single-pass type I membrane protein</topology>
    </subcellularLocation>
</comment>
<keyword evidence="4 12" id="KW-0812">Transmembrane</keyword>
<dbReference type="FunCoup" id="A0A7M7L3R0">
    <property type="interactions" value="209"/>
</dbReference>
<evidence type="ECO:0000256" key="13">
    <source>
        <dbReference type="SAM" id="MobiDB-lite"/>
    </source>
</evidence>
<evidence type="ECO:0000259" key="15">
    <source>
        <dbReference type="PROSITE" id="PS50835"/>
    </source>
</evidence>
<dbReference type="RefSeq" id="XP_022673433.1">
    <property type="nucleotide sequence ID" value="XM_022817698.1"/>
</dbReference>
<feature type="region of interest" description="Disordered" evidence="13">
    <location>
        <begin position="334"/>
        <end position="371"/>
    </location>
</feature>
<evidence type="ECO:0000313" key="17">
    <source>
        <dbReference type="EnsemblMetazoa" id="XP_022673433"/>
    </source>
</evidence>
<dbReference type="InterPro" id="IPR003598">
    <property type="entry name" value="Ig_sub2"/>
</dbReference>
<dbReference type="SUPFAM" id="SSF82895">
    <property type="entry name" value="TSP-1 type 1 repeat"/>
    <property type="match status" value="2"/>
</dbReference>
<dbReference type="FunFam" id="2.20.100.10:FF:000001">
    <property type="entry name" value="semaphorin-5A isoform X1"/>
    <property type="match status" value="1"/>
</dbReference>
<dbReference type="OrthoDB" id="6510589at2759"/>
<feature type="compositionally biased region" description="Gly residues" evidence="13">
    <location>
        <begin position="347"/>
        <end position="370"/>
    </location>
</feature>
<dbReference type="Pfam" id="PF00531">
    <property type="entry name" value="Death"/>
    <property type="match status" value="1"/>
</dbReference>
<dbReference type="SMART" id="SM00218">
    <property type="entry name" value="ZU5"/>
    <property type="match status" value="1"/>
</dbReference>
<evidence type="ECO:0000256" key="4">
    <source>
        <dbReference type="ARBA" id="ARBA00022692"/>
    </source>
</evidence>
<sequence length="1115" mass="119841">MRLAFGLTLLCCGAVIHEAFADPRKSPSRKDELEEDLDEEQDGDGDRDASAALGGPLGPSGVDTGGTSMNQLLTHEVIKGPVLVEEPQDVAVSKGRPGRLQCQASHALSVHFRCNGHSLTSKTVDFVDPMTGVRNIEAVAEVHPHRLLKEAGHVMQCVCHAWSSIGKVQSRVATVALTPSSHSSGSSQPHRRLVPLGDKVVLECLSSSAEAPEGRGLFWLHNGKEIMLDDNVDLDQDSGSLVILRATLANEGNYTCGVKTPKGESRLGETASISVLANGGWSPWGQWSECSSRCGRGLRTRTRSCTNPPPRNGGHDCLGDYSEKNDCHAGGPHCGGGPHPSSSHALGSGGSVVGGGGGSSGGSGQGGGPVDGRWGPWSAWSSCGTDCRQHRQRRCINPISSRGSRPCSGKEQMAANCTGGLCPLVAHSPTLPLHPHGHNVNNHVSGGGQLDNTIGNSPSNGNHNNNHYYADQHPMPAHDQGFIAANLGGIQAVALVIGMALAAIILGFTFLIALRFWPARDPSKRHQPLYSTVPVTGVIPIPPDLTQSLNRAPGLQEFLSDQKLEPGISMPLLQQLYAPNLAIAPGSPLQYRNNTIQQQQHQQQQQQQQRSRTPSSTSKPRSDSPASGRHSENGASEYDIYDTISVTARASVASGTLMPPLGVDSDFISWAAIGPAGGRINLPHLGVSMTVPPGAIKKGKYDMFVAVLKEDRDRPGFSEEQTILSPIVQCGPSEVPLARPVILTFEHCAQTPAEKWSISVLSAEPTNAGGAGQTGSTEEEYLCWKRVVSLGQENLNTPLYCQMDSRLCHLQTDRLTRYVLCGESQVNCFATKSLVLLAFLSRHSLSLSQSEFSIRIYCVDETKAALQAVMAADDGTILESPKSIYLHDGGANLCLTLEDLAKGWAYKSGANYQEIPFSHLWSSRQSLLHCSFTVTSANCRDPKHPLECKVTIYQRGNQSHRQVLQLEHHFNQECNSTPVSPIYRNLSEMSTGIAGIGSNVMMTKSLDLRGGGTVSVSVVPVEGFRVSAEARSKLSTLLDPPHHSGADWRMLATELGMDRYTNYFATKPSPTTFLLDLWEARHREPTAQANLINVLRTLGRQDVAQACELLFGSWV</sequence>
<keyword evidence="5 12" id="KW-0732">Signal</keyword>
<dbReference type="InterPro" id="IPR036383">
    <property type="entry name" value="TSP1_rpt_sf"/>
</dbReference>
<dbReference type="Pfam" id="PF17217">
    <property type="entry name" value="UPA"/>
    <property type="match status" value="1"/>
</dbReference>
<dbReference type="InterPro" id="IPR036179">
    <property type="entry name" value="Ig-like_dom_sf"/>
</dbReference>
<evidence type="ECO:0000259" key="16">
    <source>
        <dbReference type="PROSITE" id="PS51145"/>
    </source>
</evidence>
<evidence type="ECO:0000256" key="5">
    <source>
        <dbReference type="ARBA" id="ARBA00022729"/>
    </source>
</evidence>
<dbReference type="PRINTS" id="PR01705">
    <property type="entry name" value="TSP1REPEAT"/>
</dbReference>
<keyword evidence="9 12" id="KW-0675">Receptor</keyword>
<keyword evidence="3 12" id="KW-0217">Developmental protein</keyword>
<dbReference type="SMART" id="SM00209">
    <property type="entry name" value="TSP1"/>
    <property type="match status" value="2"/>
</dbReference>
<feature type="signal peptide" evidence="12">
    <location>
        <begin position="1"/>
        <end position="21"/>
    </location>
</feature>
<dbReference type="Proteomes" id="UP000594260">
    <property type="component" value="Unplaced"/>
</dbReference>
<evidence type="ECO:0000256" key="1">
    <source>
        <dbReference type="ARBA" id="ARBA00004479"/>
    </source>
</evidence>
<dbReference type="SUPFAM" id="SSF48726">
    <property type="entry name" value="Immunoglobulin"/>
    <property type="match status" value="1"/>
</dbReference>
<keyword evidence="8" id="KW-1015">Disulfide bond</keyword>
<accession>A0A7M7L3R0</accession>
<dbReference type="SMART" id="SM00408">
    <property type="entry name" value="IGc2"/>
    <property type="match status" value="1"/>
</dbReference>